<dbReference type="EMBL" id="CAJVQB010043589">
    <property type="protein sequence ID" value="CAG8831288.1"/>
    <property type="molecule type" value="Genomic_DNA"/>
</dbReference>
<name>A0ABN7WG57_GIGMA</name>
<proteinExistence type="predicted"/>
<protein>
    <submittedName>
        <fullName evidence="2">16513_t:CDS:1</fullName>
    </submittedName>
</protein>
<feature type="region of interest" description="Disordered" evidence="1">
    <location>
        <begin position="12"/>
        <end position="47"/>
    </location>
</feature>
<gene>
    <name evidence="2" type="ORF">GMARGA_LOCUS30618</name>
</gene>
<feature type="compositionally biased region" description="Gly residues" evidence="1">
    <location>
        <begin position="15"/>
        <end position="47"/>
    </location>
</feature>
<sequence length="83" mass="8000">MNFFVLSRNFRKGGDGAGVGGDDVGAGGDDVGAGGDDVGAGGDDVGAGGDGDGAGADKLFKLAASAEYLFVTTRDSPGMSHIC</sequence>
<evidence type="ECO:0000313" key="2">
    <source>
        <dbReference type="EMBL" id="CAG8831288.1"/>
    </source>
</evidence>
<dbReference type="Proteomes" id="UP000789901">
    <property type="component" value="Unassembled WGS sequence"/>
</dbReference>
<comment type="caution">
    <text evidence="2">The sequence shown here is derived from an EMBL/GenBank/DDBJ whole genome shotgun (WGS) entry which is preliminary data.</text>
</comment>
<evidence type="ECO:0000256" key="1">
    <source>
        <dbReference type="SAM" id="MobiDB-lite"/>
    </source>
</evidence>
<accession>A0ABN7WG57</accession>
<keyword evidence="3" id="KW-1185">Reference proteome</keyword>
<organism evidence="2 3">
    <name type="scientific">Gigaspora margarita</name>
    <dbReference type="NCBI Taxonomy" id="4874"/>
    <lineage>
        <taxon>Eukaryota</taxon>
        <taxon>Fungi</taxon>
        <taxon>Fungi incertae sedis</taxon>
        <taxon>Mucoromycota</taxon>
        <taxon>Glomeromycotina</taxon>
        <taxon>Glomeromycetes</taxon>
        <taxon>Diversisporales</taxon>
        <taxon>Gigasporaceae</taxon>
        <taxon>Gigaspora</taxon>
    </lineage>
</organism>
<evidence type="ECO:0000313" key="3">
    <source>
        <dbReference type="Proteomes" id="UP000789901"/>
    </source>
</evidence>
<reference evidence="2 3" key="1">
    <citation type="submission" date="2021-06" db="EMBL/GenBank/DDBJ databases">
        <authorList>
            <person name="Kallberg Y."/>
            <person name="Tangrot J."/>
            <person name="Rosling A."/>
        </authorList>
    </citation>
    <scope>NUCLEOTIDE SEQUENCE [LARGE SCALE GENOMIC DNA]</scope>
    <source>
        <strain evidence="2 3">120-4 pot B 10/14</strain>
    </source>
</reference>